<gene>
    <name evidence="3" type="ORF">AArcS_2058</name>
</gene>
<organism evidence="3 4">
    <name type="scientific">Natranaeroarchaeum sulfidigenes</name>
    <dbReference type="NCBI Taxonomy" id="2784880"/>
    <lineage>
        <taxon>Archaea</taxon>
        <taxon>Methanobacteriati</taxon>
        <taxon>Methanobacteriota</taxon>
        <taxon>Stenosarchaea group</taxon>
        <taxon>Halobacteria</taxon>
        <taxon>Halobacteriales</taxon>
        <taxon>Natronoarchaeaceae</taxon>
        <taxon>Natranaeroarchaeum</taxon>
    </lineage>
</organism>
<protein>
    <submittedName>
        <fullName evidence="3">Putative membrane protein</fullName>
    </submittedName>
</protein>
<evidence type="ECO:0000256" key="1">
    <source>
        <dbReference type="SAM" id="MobiDB-lite"/>
    </source>
</evidence>
<sequence length="256" mass="28234">MNTRLLVATVAVAVLAVTAGCLGGGISDEQLDEEAEYDWETEEDVVIDIYEPGGFISDTEYRAVYNVTGQDRLTLYQRGITTDSPVQIRAVQYRSADGEFINGSELDVEYGDDSTVVHLPDDGEGQLAFSSSTQSKQLSQPAYVEGSYRVILPEGYAASDFLLGHISPRSGESQEIDGRTHIVWDSVSSSISVQFYLERNQLFFWGGAAAFSLVALGGYVYWKRQIEAIQEKREEMGLNVEQPDEFDDDEPPPGMG</sequence>
<dbReference type="PROSITE" id="PS51257">
    <property type="entry name" value="PROKAR_LIPOPROTEIN"/>
    <property type="match status" value="1"/>
</dbReference>
<dbReference type="InterPro" id="IPR043826">
    <property type="entry name" value="DUF5803"/>
</dbReference>
<evidence type="ECO:0000313" key="4">
    <source>
        <dbReference type="Proteomes" id="UP000663586"/>
    </source>
</evidence>
<keyword evidence="2" id="KW-0812">Transmembrane</keyword>
<dbReference type="Pfam" id="PF19119">
    <property type="entry name" value="DUF5803"/>
    <property type="match status" value="1"/>
</dbReference>
<feature type="transmembrane region" description="Helical" evidence="2">
    <location>
        <begin position="202"/>
        <end position="222"/>
    </location>
</feature>
<evidence type="ECO:0000313" key="3">
    <source>
        <dbReference type="EMBL" id="QSG03258.1"/>
    </source>
</evidence>
<name>A0A897MT97_9EURY</name>
<dbReference type="EMBL" id="CP064786">
    <property type="protein sequence ID" value="QSG03258.1"/>
    <property type="molecule type" value="Genomic_DNA"/>
</dbReference>
<keyword evidence="2" id="KW-0472">Membrane</keyword>
<dbReference type="RefSeq" id="WP_238477315.1">
    <property type="nucleotide sequence ID" value="NZ_CP064786.1"/>
</dbReference>
<reference evidence="3" key="1">
    <citation type="submission" date="2020-11" db="EMBL/GenBank/DDBJ databases">
        <title>Carbohydrate-dependent, anaerobic sulfur respiration: A novel catabolism in halophilic archaea.</title>
        <authorList>
            <person name="Sorokin D.Y."/>
            <person name="Messina E."/>
            <person name="Smedile F."/>
            <person name="La Cono V."/>
            <person name="Hallsworth J.E."/>
            <person name="Yakimov M.M."/>
        </authorList>
    </citation>
    <scope>NUCLEOTIDE SEQUENCE</scope>
    <source>
        <strain evidence="3">AArc-S</strain>
    </source>
</reference>
<proteinExistence type="predicted"/>
<feature type="compositionally biased region" description="Acidic residues" evidence="1">
    <location>
        <begin position="242"/>
        <end position="256"/>
    </location>
</feature>
<keyword evidence="2" id="KW-1133">Transmembrane helix</keyword>
<accession>A0A897MT97</accession>
<keyword evidence="4" id="KW-1185">Reference proteome</keyword>
<dbReference type="KEGG" id="hara:AArcS_2058"/>
<dbReference type="Proteomes" id="UP000663586">
    <property type="component" value="Chromosome"/>
</dbReference>
<dbReference type="AlphaFoldDB" id="A0A897MT97"/>
<feature type="region of interest" description="Disordered" evidence="1">
    <location>
        <begin position="235"/>
        <end position="256"/>
    </location>
</feature>
<evidence type="ECO:0000256" key="2">
    <source>
        <dbReference type="SAM" id="Phobius"/>
    </source>
</evidence>
<dbReference type="GeneID" id="70685434"/>